<keyword evidence="6" id="KW-1185">Reference proteome</keyword>
<comment type="similarity">
    <text evidence="1 3">Belongs to the short-chain dehydrogenases/reductases (SDR) family.</text>
</comment>
<feature type="compositionally biased region" description="Basic and acidic residues" evidence="4">
    <location>
        <begin position="165"/>
        <end position="177"/>
    </location>
</feature>
<evidence type="ECO:0000256" key="1">
    <source>
        <dbReference type="ARBA" id="ARBA00006484"/>
    </source>
</evidence>
<evidence type="ECO:0000256" key="4">
    <source>
        <dbReference type="SAM" id="MobiDB-lite"/>
    </source>
</evidence>
<protein>
    <submittedName>
        <fullName evidence="5">SDR family NAD(P)-dependent oxidoreductase</fullName>
    </submittedName>
</protein>
<dbReference type="GO" id="GO:0050664">
    <property type="term" value="F:oxidoreductase activity, acting on NAD(P)H, oxygen as acceptor"/>
    <property type="evidence" value="ECO:0007669"/>
    <property type="project" value="TreeGrafter"/>
</dbReference>
<evidence type="ECO:0000313" key="6">
    <source>
        <dbReference type="Proteomes" id="UP000565715"/>
    </source>
</evidence>
<dbReference type="InterPro" id="IPR002347">
    <property type="entry name" value="SDR_fam"/>
</dbReference>
<dbReference type="PRINTS" id="PR00080">
    <property type="entry name" value="SDRFAMILY"/>
</dbReference>
<dbReference type="Pfam" id="PF00106">
    <property type="entry name" value="adh_short"/>
    <property type="match status" value="1"/>
</dbReference>
<accession>A0A846X9Z7</accession>
<feature type="region of interest" description="Disordered" evidence="4">
    <location>
        <begin position="143"/>
        <end position="192"/>
    </location>
</feature>
<keyword evidence="2" id="KW-0560">Oxidoreductase</keyword>
<gene>
    <name evidence="5" type="ORF">HGA13_06780</name>
</gene>
<dbReference type="Gene3D" id="3.40.50.720">
    <property type="entry name" value="NAD(P)-binding Rossmann-like Domain"/>
    <property type="match status" value="1"/>
</dbReference>
<dbReference type="RefSeq" id="WP_068037490.1">
    <property type="nucleotide sequence ID" value="NZ_JAAXOO010000001.1"/>
</dbReference>
<dbReference type="SUPFAM" id="SSF51735">
    <property type="entry name" value="NAD(P)-binding Rossmann-fold domains"/>
    <property type="match status" value="1"/>
</dbReference>
<proteinExistence type="inferred from homology"/>
<dbReference type="Proteomes" id="UP000565715">
    <property type="component" value="Unassembled WGS sequence"/>
</dbReference>
<dbReference type="PRINTS" id="PR00081">
    <property type="entry name" value="GDHRDH"/>
</dbReference>
<evidence type="ECO:0000313" key="5">
    <source>
        <dbReference type="EMBL" id="NKY32782.1"/>
    </source>
</evidence>
<dbReference type="EMBL" id="JAAXOO010000001">
    <property type="protein sequence ID" value="NKY32782.1"/>
    <property type="molecule type" value="Genomic_DNA"/>
</dbReference>
<sequence length="192" mass="19590">MESLVSQGGRAAAIECDVADENSVTTAMTTAAARPGQITGLFANAAIAATGRLHLLDLDEWERVLRIDLTGVFLSLEHCLPHMIEAGTGSIVTVGSLSSVVAVTGGGAASYKAAKGGVNMLTKSVAVEYAGAVSAQTACARALSKPVSPDPPSRRPGPATAGSADRQRAEDREETPVHDAPGIRRCGVQVVG</sequence>
<dbReference type="PANTHER" id="PTHR43008:SF4">
    <property type="entry name" value="CHAIN DEHYDROGENASE, PUTATIVE (AFU_ORTHOLOGUE AFUA_4G08710)-RELATED"/>
    <property type="match status" value="1"/>
</dbReference>
<name>A0A846X9Z7_9NOCA</name>
<organism evidence="5 6">
    <name type="scientific">Nocardia speluncae</name>
    <dbReference type="NCBI Taxonomy" id="419477"/>
    <lineage>
        <taxon>Bacteria</taxon>
        <taxon>Bacillati</taxon>
        <taxon>Actinomycetota</taxon>
        <taxon>Actinomycetes</taxon>
        <taxon>Mycobacteriales</taxon>
        <taxon>Nocardiaceae</taxon>
        <taxon>Nocardia</taxon>
    </lineage>
</organism>
<evidence type="ECO:0000256" key="3">
    <source>
        <dbReference type="RuleBase" id="RU000363"/>
    </source>
</evidence>
<comment type="caution">
    <text evidence="5">The sequence shown here is derived from an EMBL/GenBank/DDBJ whole genome shotgun (WGS) entry which is preliminary data.</text>
</comment>
<dbReference type="PANTHER" id="PTHR43008">
    <property type="entry name" value="BENZIL REDUCTASE"/>
    <property type="match status" value="1"/>
</dbReference>
<reference evidence="5 6" key="1">
    <citation type="submission" date="2020-04" db="EMBL/GenBank/DDBJ databases">
        <title>MicrobeNet Type strains.</title>
        <authorList>
            <person name="Nicholson A.C."/>
        </authorList>
    </citation>
    <scope>NUCLEOTIDE SEQUENCE [LARGE SCALE GENOMIC DNA]</scope>
    <source>
        <strain evidence="5 6">DSM 45078</strain>
    </source>
</reference>
<evidence type="ECO:0000256" key="2">
    <source>
        <dbReference type="ARBA" id="ARBA00023002"/>
    </source>
</evidence>
<dbReference type="InterPro" id="IPR036291">
    <property type="entry name" value="NAD(P)-bd_dom_sf"/>
</dbReference>
<dbReference type="CDD" id="cd05233">
    <property type="entry name" value="SDR_c"/>
    <property type="match status" value="1"/>
</dbReference>
<dbReference type="AlphaFoldDB" id="A0A846X9Z7"/>